<reference evidence="1" key="1">
    <citation type="submission" date="2017-03" db="EMBL/GenBank/DDBJ databases">
        <title>The mitochondrial genome of the carnivorous plant Utricularia reniformis (Lentibulariaceae): structure, comparative analysis and evolutionary landmarks.</title>
        <authorList>
            <person name="Silva S.R."/>
            <person name="Alvarenga D.O."/>
            <person name="Michael T.P."/>
            <person name="Miranda V.F.O."/>
            <person name="Varani A.M."/>
        </authorList>
    </citation>
    <scope>NUCLEOTIDE SEQUENCE</scope>
</reference>
<gene>
    <name evidence="1" type="ORF">AEK19_MT0948</name>
</gene>
<sequence>MCRRKMYSSNTAELDLSVSDAWSDCHYRRKRRMLSAESVGSRGKH</sequence>
<evidence type="ECO:0000313" key="1">
    <source>
        <dbReference type="EMBL" id="ART31173.1"/>
    </source>
</evidence>
<accession>A0A1Y0B1D3</accession>
<proteinExistence type="predicted"/>
<protein>
    <submittedName>
        <fullName evidence="1">Uncharacterized protein</fullName>
    </submittedName>
</protein>
<geneLocation type="mitochondrion" evidence="1"/>
<organism evidence="1">
    <name type="scientific">Utricularia reniformis</name>
    <dbReference type="NCBI Taxonomy" id="192314"/>
    <lineage>
        <taxon>Eukaryota</taxon>
        <taxon>Viridiplantae</taxon>
        <taxon>Streptophyta</taxon>
        <taxon>Embryophyta</taxon>
        <taxon>Tracheophyta</taxon>
        <taxon>Spermatophyta</taxon>
        <taxon>Magnoliopsida</taxon>
        <taxon>eudicotyledons</taxon>
        <taxon>Gunneridae</taxon>
        <taxon>Pentapetalae</taxon>
        <taxon>asterids</taxon>
        <taxon>lamiids</taxon>
        <taxon>Lamiales</taxon>
        <taxon>Lentibulariaceae</taxon>
        <taxon>Utricularia</taxon>
    </lineage>
</organism>
<dbReference type="AlphaFoldDB" id="A0A1Y0B1D3"/>
<name>A0A1Y0B1D3_9LAMI</name>
<dbReference type="EMBL" id="KY774314">
    <property type="protein sequence ID" value="ART31173.1"/>
    <property type="molecule type" value="Genomic_DNA"/>
</dbReference>
<keyword evidence="1" id="KW-0496">Mitochondrion</keyword>